<evidence type="ECO:0000259" key="1">
    <source>
        <dbReference type="Pfam" id="PF09423"/>
    </source>
</evidence>
<dbReference type="Gene3D" id="2.60.40.380">
    <property type="entry name" value="Purple acid phosphatase-like, N-terminal"/>
    <property type="match status" value="1"/>
</dbReference>
<sequence>MVSLFSCGSPPENPDKFLEYVWAGSVTDSSAVVAFKVNRESVVRVAYSTDENFSKGTRYSESVEVKEGEFLTAKVRLGDLDSATGYYYKLEMDGELMADKDLRGYFETFPNGAFSYKVAFASCARTGSRSRIFRTIQQQDPLFYMNTGDLHYENIRNNCEYAFAKAFFDIQRSPSQAYLYHHLPFVYIWDDHDYGPNNSAENANCQKEAIEAYKRFVPHYPLAFEGNKEPISQTFDVGRVKYVLTDLRSQKKRPQYSGCEKVEKGTNFGSEEHLNWFKEQLLKAKADSMIVAWVSGIPWISDKRSRKYECDENDDWGGFEEERRAIANFIKEYEIPLFILSGDAHIVAIDDGSNSDYATAGETEIPVFHAAPLDNFGIYKGGPYSHGYSARNGQFGLMEIIDNGGNEICIQWTALDKYGRTINSSLGKPLKYRFCRRIY</sequence>
<proteinExistence type="predicted"/>
<dbReference type="InterPro" id="IPR029052">
    <property type="entry name" value="Metallo-depent_PP-like"/>
</dbReference>
<dbReference type="Gene3D" id="3.60.21.70">
    <property type="entry name" value="PhoD-like phosphatase"/>
    <property type="match status" value="1"/>
</dbReference>
<dbReference type="InterPro" id="IPR038607">
    <property type="entry name" value="PhoD-like_sf"/>
</dbReference>
<gene>
    <name evidence="2" type="ORF">E1163_24360</name>
</gene>
<comment type="caution">
    <text evidence="2">The sequence shown here is derived from an EMBL/GenBank/DDBJ whole genome shotgun (WGS) entry which is preliminary data.</text>
</comment>
<dbReference type="EMBL" id="SMLW01000653">
    <property type="protein sequence ID" value="MTI28112.1"/>
    <property type="molecule type" value="Genomic_DNA"/>
</dbReference>
<evidence type="ECO:0000313" key="2">
    <source>
        <dbReference type="EMBL" id="MTI28112.1"/>
    </source>
</evidence>
<dbReference type="Pfam" id="PF09423">
    <property type="entry name" value="PhoD"/>
    <property type="match status" value="1"/>
</dbReference>
<evidence type="ECO:0000313" key="3">
    <source>
        <dbReference type="Proteomes" id="UP000798808"/>
    </source>
</evidence>
<feature type="domain" description="PhoD-like phosphatase metallophosphatase" evidence="1">
    <location>
        <begin position="120"/>
        <end position="354"/>
    </location>
</feature>
<dbReference type="Proteomes" id="UP000798808">
    <property type="component" value="Unassembled WGS sequence"/>
</dbReference>
<dbReference type="PANTHER" id="PTHR33987:SF1">
    <property type="entry name" value="CALCINEURIN-LIKE METALLO-PHOSPHOESTERASE SUPERFAMILY PROTEIN"/>
    <property type="match status" value="1"/>
</dbReference>
<organism evidence="2 3">
    <name type="scientific">Fulvivirga kasyanovii</name>
    <dbReference type="NCBI Taxonomy" id="396812"/>
    <lineage>
        <taxon>Bacteria</taxon>
        <taxon>Pseudomonadati</taxon>
        <taxon>Bacteroidota</taxon>
        <taxon>Cytophagia</taxon>
        <taxon>Cytophagales</taxon>
        <taxon>Fulvivirgaceae</taxon>
        <taxon>Fulvivirga</taxon>
    </lineage>
</organism>
<dbReference type="InterPro" id="IPR018946">
    <property type="entry name" value="PhoD-like_MPP"/>
</dbReference>
<dbReference type="PANTHER" id="PTHR33987">
    <property type="entry name" value="CALCINEURIN-LIKE METALLO-PHOSPHOESTERASE SUPERFAMILY PROTEIN"/>
    <property type="match status" value="1"/>
</dbReference>
<keyword evidence="3" id="KW-1185">Reference proteome</keyword>
<name>A0ABW9RV94_9BACT</name>
<reference evidence="2 3" key="1">
    <citation type="submission" date="2019-02" db="EMBL/GenBank/DDBJ databases">
        <authorList>
            <person name="Goldberg S.R."/>
            <person name="Haltli B.A."/>
            <person name="Correa H."/>
            <person name="Russell K.G."/>
        </authorList>
    </citation>
    <scope>NUCLEOTIDE SEQUENCE [LARGE SCALE GENOMIC DNA]</scope>
    <source>
        <strain evidence="2 3">JCM 16186</strain>
    </source>
</reference>
<dbReference type="SUPFAM" id="SSF56300">
    <property type="entry name" value="Metallo-dependent phosphatases"/>
    <property type="match status" value="1"/>
</dbReference>
<protein>
    <recommendedName>
        <fullName evidence="1">PhoD-like phosphatase metallophosphatase domain-containing protein</fullName>
    </recommendedName>
</protein>
<dbReference type="RefSeq" id="WP_155175306.1">
    <property type="nucleotide sequence ID" value="NZ_BAAAFL010000012.1"/>
</dbReference>
<accession>A0ABW9RV94</accession>